<gene>
    <name evidence="2" type="ORF">ABS768_06190</name>
</gene>
<proteinExistence type="predicted"/>
<protein>
    <submittedName>
        <fullName evidence="2">Uncharacterized protein</fullName>
    </submittedName>
</protein>
<accession>A0ABW8YC78</accession>
<feature type="transmembrane region" description="Helical" evidence="1">
    <location>
        <begin position="12"/>
        <end position="35"/>
    </location>
</feature>
<sequence length="345" mass="41006">MTQPWIHKAKTDSMFILMPPFLVLAIVFFCQDWLICLENRYSFYTWLFLVVFIDVAHVYATLFKTYFVPKAFNQYKKLLIWLPIICFTIGLALFMMGSKVFWVTLAYVAVFHFIRQQYGFMRLYSRYEPKTKLNVFLDNLTIYAATGYPMVYWFMSPPRNYTWFMENEFFTYRNDVLLELFGYLYLLILLTYVFKTGYALLKTGYFNVPKNAVIIGTAASWYFGIVYYNNDLVFTMLNIVSHGIPYMALIYLKEVEQKQFKKGEVSFLKFIGGYKAILAYVCILLLLAFFEEYLWEITVWNEQFSFSGSTVFHNWHFLLVPLLVVPQFTHYILDGFIWKTPKKAA</sequence>
<feature type="transmembrane region" description="Helical" evidence="1">
    <location>
        <begin position="78"/>
        <end position="95"/>
    </location>
</feature>
<name>A0ABW8YC78_9FLAO</name>
<organism evidence="2 3">
    <name type="scientific">Flavobacterium rhizophilum</name>
    <dbReference type="NCBI Taxonomy" id="3163296"/>
    <lineage>
        <taxon>Bacteria</taxon>
        <taxon>Pseudomonadati</taxon>
        <taxon>Bacteroidota</taxon>
        <taxon>Flavobacteriia</taxon>
        <taxon>Flavobacteriales</taxon>
        <taxon>Flavobacteriaceae</taxon>
        <taxon>Flavobacterium</taxon>
    </lineage>
</organism>
<keyword evidence="3" id="KW-1185">Reference proteome</keyword>
<feature type="transmembrane region" description="Helical" evidence="1">
    <location>
        <begin position="133"/>
        <end position="155"/>
    </location>
</feature>
<evidence type="ECO:0000313" key="3">
    <source>
        <dbReference type="Proteomes" id="UP001629059"/>
    </source>
</evidence>
<keyword evidence="1" id="KW-0812">Transmembrane</keyword>
<feature type="transmembrane region" description="Helical" evidence="1">
    <location>
        <begin position="180"/>
        <end position="200"/>
    </location>
</feature>
<comment type="caution">
    <text evidence="2">The sequence shown here is derived from an EMBL/GenBank/DDBJ whole genome shotgun (WGS) entry which is preliminary data.</text>
</comment>
<keyword evidence="1" id="KW-0472">Membrane</keyword>
<feature type="transmembrane region" description="Helical" evidence="1">
    <location>
        <begin position="234"/>
        <end position="252"/>
    </location>
</feature>
<keyword evidence="1" id="KW-1133">Transmembrane helix</keyword>
<dbReference type="RefSeq" id="WP_408074103.1">
    <property type="nucleotide sequence ID" value="NZ_JBELQB010000004.1"/>
</dbReference>
<dbReference type="EMBL" id="JBELQB010000004">
    <property type="protein sequence ID" value="MFL9837082.1"/>
    <property type="molecule type" value="Genomic_DNA"/>
</dbReference>
<feature type="transmembrane region" description="Helical" evidence="1">
    <location>
        <begin position="212"/>
        <end position="228"/>
    </location>
</feature>
<evidence type="ECO:0000256" key="1">
    <source>
        <dbReference type="SAM" id="Phobius"/>
    </source>
</evidence>
<evidence type="ECO:0000313" key="2">
    <source>
        <dbReference type="EMBL" id="MFL9837082.1"/>
    </source>
</evidence>
<dbReference type="Proteomes" id="UP001629059">
    <property type="component" value="Unassembled WGS sequence"/>
</dbReference>
<reference evidence="2 3" key="1">
    <citation type="submission" date="2024-06" db="EMBL/GenBank/DDBJ databases">
        <authorList>
            <person name="Kaempfer P."/>
            <person name="Viver T."/>
        </authorList>
    </citation>
    <scope>NUCLEOTIDE SEQUENCE [LARGE SCALE GENOMIC DNA]</scope>
    <source>
        <strain evidence="2 3">ST-75</strain>
    </source>
</reference>
<feature type="transmembrane region" description="Helical" evidence="1">
    <location>
        <begin position="315"/>
        <end position="333"/>
    </location>
</feature>
<feature type="transmembrane region" description="Helical" evidence="1">
    <location>
        <begin position="41"/>
        <end position="66"/>
    </location>
</feature>
<feature type="transmembrane region" description="Helical" evidence="1">
    <location>
        <begin position="273"/>
        <end position="295"/>
    </location>
</feature>